<dbReference type="EC" id="6.5.1.-" evidence="13"/>
<comment type="catalytic activity">
    <reaction evidence="8">
        <text>a 3'-end 3'-phospho-ribonucleotide-RNA + a 5'-end dephospho-ribonucleoside-RNA + GTP = a ribonucleotidyl-ribonucleotide-RNA + GMP + diphosphate</text>
        <dbReference type="Rhea" id="RHEA:68076"/>
        <dbReference type="Rhea" id="RHEA-COMP:10463"/>
        <dbReference type="Rhea" id="RHEA-COMP:13936"/>
        <dbReference type="Rhea" id="RHEA-COMP:17355"/>
        <dbReference type="ChEBI" id="CHEBI:33019"/>
        <dbReference type="ChEBI" id="CHEBI:37565"/>
        <dbReference type="ChEBI" id="CHEBI:58115"/>
        <dbReference type="ChEBI" id="CHEBI:83062"/>
        <dbReference type="ChEBI" id="CHEBI:138284"/>
        <dbReference type="ChEBI" id="CHEBI:173118"/>
        <dbReference type="EC" id="6.5.1.8"/>
    </reaction>
</comment>
<feature type="binding site" evidence="12">
    <location>
        <position position="109"/>
    </location>
    <ligand>
        <name>Mn(2+)</name>
        <dbReference type="ChEBI" id="CHEBI:29035"/>
        <label>1</label>
    </ligand>
</feature>
<comment type="similarity">
    <text evidence="1 13">Belongs to the RtcB family.</text>
</comment>
<keyword evidence="6 11" id="KW-0342">GTP-binding</keyword>
<dbReference type="AlphaFoldDB" id="A0A410FUS2"/>
<organism evidence="14 15">
    <name type="scientific">Bipolaricaulis sibiricus</name>
    <dbReference type="NCBI Taxonomy" id="2501609"/>
    <lineage>
        <taxon>Bacteria</taxon>
        <taxon>Candidatus Bipolaricaulota</taxon>
        <taxon>Candidatus Bipolaricaulia</taxon>
        <taxon>Candidatus Bipolaricaulales</taxon>
        <taxon>Candidatus Bipolaricaulaceae</taxon>
        <taxon>Candidatus Bipolaricaulis</taxon>
    </lineage>
</organism>
<keyword evidence="5" id="KW-0692">RNA repair</keyword>
<dbReference type="Pfam" id="PF01139">
    <property type="entry name" value="RtcB"/>
    <property type="match status" value="1"/>
</dbReference>
<dbReference type="Gene3D" id="3.90.1860.10">
    <property type="entry name" value="tRNA-splicing ligase RtcB"/>
    <property type="match status" value="1"/>
</dbReference>
<evidence type="ECO:0000256" key="3">
    <source>
        <dbReference type="ARBA" id="ARBA00022723"/>
    </source>
</evidence>
<keyword evidence="7 12" id="KW-0464">Manganese</keyword>
<gene>
    <name evidence="13" type="primary">rtcB</name>
    <name evidence="14" type="ORF">BIP78_1017</name>
</gene>
<evidence type="ECO:0000313" key="15">
    <source>
        <dbReference type="Proteomes" id="UP000287233"/>
    </source>
</evidence>
<dbReference type="GO" id="GO:0042245">
    <property type="term" value="P:RNA repair"/>
    <property type="evidence" value="ECO:0007669"/>
    <property type="project" value="UniProtKB-KW"/>
</dbReference>
<keyword evidence="2 13" id="KW-0436">Ligase</keyword>
<feature type="binding site" evidence="11">
    <location>
        <position position="491"/>
    </location>
    <ligand>
        <name>GMP</name>
        <dbReference type="ChEBI" id="CHEBI:58115"/>
    </ligand>
</feature>
<dbReference type="PANTHER" id="PTHR11118:SF1">
    <property type="entry name" value="RNA-SPLICING LIGASE RTCB HOMOLOG"/>
    <property type="match status" value="1"/>
</dbReference>
<feature type="binding site" evidence="11">
    <location>
        <begin position="340"/>
        <end position="341"/>
    </location>
    <ligand>
        <name>GMP</name>
        <dbReference type="ChEBI" id="CHEBI:58115"/>
    </ligand>
</feature>
<feature type="active site" description="GMP-histidine intermediate" evidence="10">
    <location>
        <position position="415"/>
    </location>
</feature>
<feature type="binding site" evidence="11">
    <location>
        <begin position="389"/>
        <end position="392"/>
    </location>
    <ligand>
        <name>GMP</name>
        <dbReference type="ChEBI" id="CHEBI:58115"/>
    </ligand>
</feature>
<dbReference type="GO" id="GO:0170057">
    <property type="term" value="F:RNA ligase (GTP) activity"/>
    <property type="evidence" value="ECO:0007669"/>
    <property type="project" value="UniProtKB-EC"/>
</dbReference>
<evidence type="ECO:0000256" key="12">
    <source>
        <dbReference type="PIRSR" id="PIRSR601233-3"/>
    </source>
</evidence>
<reference evidence="15" key="1">
    <citation type="submission" date="2018-12" db="EMBL/GenBank/DDBJ databases">
        <title>Complete genome sequence of an uncultured bacterium of the candidate phylum Bipolaricaulota.</title>
        <authorList>
            <person name="Kadnikov V.V."/>
            <person name="Mardanov A.V."/>
            <person name="Beletsky A.V."/>
            <person name="Frank Y.A."/>
            <person name="Karnachuk O.V."/>
            <person name="Ravin N.V."/>
        </authorList>
    </citation>
    <scope>NUCLEOTIDE SEQUENCE [LARGE SCALE GENOMIC DNA]</scope>
</reference>
<evidence type="ECO:0000256" key="9">
    <source>
        <dbReference type="ARBA" id="ARBA00049514"/>
    </source>
</evidence>
<dbReference type="GO" id="GO:0006396">
    <property type="term" value="P:RNA processing"/>
    <property type="evidence" value="ECO:0007669"/>
    <property type="project" value="InterPro"/>
</dbReference>
<evidence type="ECO:0000256" key="1">
    <source>
        <dbReference type="ARBA" id="ARBA00008071"/>
    </source>
</evidence>
<feature type="binding site" evidence="12">
    <location>
        <position position="340"/>
    </location>
    <ligand>
        <name>Mn(2+)</name>
        <dbReference type="ChEBI" id="CHEBI:29035"/>
        <label>2</label>
    </ligand>
</feature>
<evidence type="ECO:0000256" key="13">
    <source>
        <dbReference type="RuleBase" id="RU371113"/>
    </source>
</evidence>
<dbReference type="EMBL" id="CP034928">
    <property type="protein sequence ID" value="QAA76783.1"/>
    <property type="molecule type" value="Genomic_DNA"/>
</dbReference>
<sequence length="492" mass="52889">MTTENLIRRGEYMWELPPTGEMRVPGWVFVSQPLLQPLLSGAAEADGEGGGGHDWNALTQIRNVACLPGIVKASIAMPDVHPGYGFPIGGVGAFDPADGVVAMGGVGFDINCGVRVLTAPLSREDIEPRKDQLADVLFAHVPAGLGSEGTIRLSLQGVDEVLEKGARFALDRGYGLPEDLEYIEENGQMDRADPSAVSLKAKEREFRQIGTLGSGNHYLEVQYVEEVHDLEAARAYGLEKNQILIAIHCGSRGLGHQIGQDALPELERASRKYGIPIRERELVCAPIQSPEGQKYLAAVYAGINCAFANRQVIAHLVREALAPLFSLPPGKIRTLYDVGHNNVKFEQHVVDGNPKKLLVHRKGSTRAFGPGRPENPDRYRKVGHPIFVGGTMGTASYILRGTDLGMDKAFGSGVHGAGRAMSRAKAKKRWRGQELIRDLAGQGIAVRAHSYAGAAEEAPGAYKDVDLVVEAAVGSGLNALVARVRPLVCIKG</sequence>
<dbReference type="GO" id="GO:0046872">
    <property type="term" value="F:metal ion binding"/>
    <property type="evidence" value="ECO:0007669"/>
    <property type="project" value="UniProtKB-UniRule"/>
</dbReference>
<dbReference type="GO" id="GO:0003972">
    <property type="term" value="F:RNA ligase (ATP) activity"/>
    <property type="evidence" value="ECO:0007669"/>
    <property type="project" value="TreeGrafter"/>
</dbReference>
<dbReference type="GO" id="GO:0005525">
    <property type="term" value="F:GTP binding"/>
    <property type="evidence" value="ECO:0007669"/>
    <property type="project" value="UniProtKB-KW"/>
</dbReference>
<evidence type="ECO:0000256" key="5">
    <source>
        <dbReference type="ARBA" id="ARBA00022800"/>
    </source>
</evidence>
<dbReference type="InterPro" id="IPR001233">
    <property type="entry name" value="RtcB"/>
</dbReference>
<evidence type="ECO:0000256" key="6">
    <source>
        <dbReference type="ARBA" id="ARBA00023134"/>
    </source>
</evidence>
<dbReference type="InterPro" id="IPR036025">
    <property type="entry name" value="RtcB-like_sf"/>
</dbReference>
<feature type="binding site" evidence="11">
    <location>
        <position position="396"/>
    </location>
    <ligand>
        <name>GMP</name>
        <dbReference type="ChEBI" id="CHEBI:58115"/>
    </ligand>
</feature>
<dbReference type="PROSITE" id="PS01288">
    <property type="entry name" value="UPF0027"/>
    <property type="match status" value="1"/>
</dbReference>
<dbReference type="KEGG" id="bih:BIP78_1017"/>
<feature type="binding site" evidence="11">
    <location>
        <begin position="216"/>
        <end position="220"/>
    </location>
    <ligand>
        <name>GMP</name>
        <dbReference type="ChEBI" id="CHEBI:58115"/>
    </ligand>
</feature>
<comment type="subunit">
    <text evidence="13">Monomer.</text>
</comment>
<evidence type="ECO:0000256" key="7">
    <source>
        <dbReference type="ARBA" id="ARBA00023211"/>
    </source>
</evidence>
<evidence type="ECO:0000313" key="14">
    <source>
        <dbReference type="EMBL" id="QAA76783.1"/>
    </source>
</evidence>
<dbReference type="Proteomes" id="UP000287233">
    <property type="component" value="Chromosome"/>
</dbReference>
<feature type="binding site" evidence="12">
    <location>
        <position position="248"/>
    </location>
    <ligand>
        <name>Mn(2+)</name>
        <dbReference type="ChEBI" id="CHEBI:29035"/>
        <label>2</label>
    </ligand>
</feature>
<evidence type="ECO:0000256" key="4">
    <source>
        <dbReference type="ARBA" id="ARBA00022741"/>
    </source>
</evidence>
<comment type="catalytic activity">
    <reaction evidence="9">
        <text>a 3'-end 2',3'-cyclophospho-ribonucleotide-RNA + a 5'-end dephospho-ribonucleoside-RNA + GTP + H2O = a ribonucleotidyl-ribonucleotide-RNA + GMP + diphosphate + H(+)</text>
        <dbReference type="Rhea" id="RHEA:68080"/>
        <dbReference type="Rhea" id="RHEA-COMP:10464"/>
        <dbReference type="Rhea" id="RHEA-COMP:13936"/>
        <dbReference type="Rhea" id="RHEA-COMP:17355"/>
        <dbReference type="ChEBI" id="CHEBI:15377"/>
        <dbReference type="ChEBI" id="CHEBI:15378"/>
        <dbReference type="ChEBI" id="CHEBI:33019"/>
        <dbReference type="ChEBI" id="CHEBI:37565"/>
        <dbReference type="ChEBI" id="CHEBI:58115"/>
        <dbReference type="ChEBI" id="CHEBI:83064"/>
        <dbReference type="ChEBI" id="CHEBI:138284"/>
        <dbReference type="ChEBI" id="CHEBI:173118"/>
        <dbReference type="EC" id="6.5.1.8"/>
    </reaction>
</comment>
<evidence type="ECO:0000256" key="10">
    <source>
        <dbReference type="PIRSR" id="PIRSR601233-1"/>
    </source>
</evidence>
<evidence type="ECO:0000256" key="2">
    <source>
        <dbReference type="ARBA" id="ARBA00022598"/>
    </source>
</evidence>
<feature type="binding site" evidence="12">
    <location>
        <position position="217"/>
    </location>
    <ligand>
        <name>Mn(2+)</name>
        <dbReference type="ChEBI" id="CHEBI:29035"/>
        <label>1</label>
    </ligand>
</feature>
<keyword evidence="4 11" id="KW-0547">Nucleotide-binding</keyword>
<dbReference type="FunFam" id="3.90.1860.10:FF:000001">
    <property type="entry name" value="tRNA-splicing ligase RtcB homolog"/>
    <property type="match status" value="1"/>
</dbReference>
<proteinExistence type="inferred from homology"/>
<accession>A0A410FUS2</accession>
<keyword evidence="3 12" id="KW-0479">Metal-binding</keyword>
<feature type="binding site" evidence="11">
    <location>
        <begin position="415"/>
        <end position="418"/>
    </location>
    <ligand>
        <name>GMP</name>
        <dbReference type="ChEBI" id="CHEBI:58115"/>
    </ligand>
</feature>
<name>A0A410FUS2_BIPS1</name>
<dbReference type="SUPFAM" id="SSF103365">
    <property type="entry name" value="Hypothetical protein PH1602"/>
    <property type="match status" value="1"/>
</dbReference>
<protein>
    <recommendedName>
        <fullName evidence="13">tRNA-splicing ligase RtcB</fullName>
        <ecNumber evidence="13">6.5.1.-</ecNumber>
    </recommendedName>
</protein>
<comment type="cofactor">
    <cofactor evidence="12 13">
        <name>Mn(2+)</name>
        <dbReference type="ChEBI" id="CHEBI:29035"/>
    </cofactor>
    <text evidence="12 13">Binds 2 manganese ions per subunit.</text>
</comment>
<evidence type="ECO:0000256" key="11">
    <source>
        <dbReference type="PIRSR" id="PIRSR601233-2"/>
    </source>
</evidence>
<dbReference type="PANTHER" id="PTHR11118">
    <property type="entry name" value="RNA-SPLICING LIGASE RTCB HOMOLOG"/>
    <property type="match status" value="1"/>
</dbReference>
<evidence type="ECO:0000256" key="8">
    <source>
        <dbReference type="ARBA" id="ARBA00047746"/>
    </source>
</evidence>